<dbReference type="PANTHER" id="PTHR33490">
    <property type="entry name" value="BLR5614 PROTEIN-RELATED"/>
    <property type="match status" value="1"/>
</dbReference>
<evidence type="ECO:0000256" key="2">
    <source>
        <dbReference type="SAM" id="SignalP"/>
    </source>
</evidence>
<keyword evidence="1" id="KW-0472">Membrane</keyword>
<evidence type="ECO:0000259" key="3">
    <source>
        <dbReference type="SMART" id="SM00460"/>
    </source>
</evidence>
<comment type="caution">
    <text evidence="4">The sequence shown here is derived from an EMBL/GenBank/DDBJ whole genome shotgun (WGS) entry which is preliminary data.</text>
</comment>
<sequence length="608" mass="68342">MKKICQLFFFCFSLVILSCLLAPTAQATSEIETKYDFRYQVNSDGVTNVSQKISLTNKISAVYASQYSFNLSMTAIKNIKAFDGEGPCRTEIKQENNLTSVTVYFNQQVVGVDKTLTFNLDFDSLETAHKEGEVWEITIPKIANLTELDDYQLTLAVPVSFGHPAFIRPSPIEEKDENGFKIYRFVKSQNIGGGVLATFGPFQIFDFTLFYHLQNSNLSLGETEIALPPDTAFQQISYQKIEPEPVNIRVDEDGNWLAKYQLKAKEKIDVVATGQVRILAKPQQNFPLPDSQNLEKNLQADVFWEVDNPQIKKLAAELKTARAIYNFVVESLSYNFARVEEEPERLGAVQALNNPDQAICMEFTDLFVALARAAGIPARAVDGFAYTEDSRLRPLSLMIDVLHVWPEYYDEEKKAWIPIDPTWGKTTGGIDYFSQTDLRHFAFAIHGENSQTPYPAGSYKLPASLGKDVQVAFGDYQKKESTSNLKLIFDLPEKIFWGENKKGKLLIQNAGQSAAYQVEVKIESQGLNLISSSHEKIKVMPPFSSKEIPVELTTKNIFGNGGQIKVWVDNQEFEAKIEVGSLIEQIILPVSGGLLILLTLFIFLKKYS</sequence>
<name>A0A2M7TMH5_9BACT</name>
<dbReference type="EMBL" id="PFNO01000116">
    <property type="protein sequence ID" value="PIZ48529.1"/>
    <property type="molecule type" value="Genomic_DNA"/>
</dbReference>
<protein>
    <recommendedName>
        <fullName evidence="3">Transglutaminase-like domain-containing protein</fullName>
    </recommendedName>
</protein>
<proteinExistence type="predicted"/>
<keyword evidence="1" id="KW-1133">Transmembrane helix</keyword>
<dbReference type="SUPFAM" id="SSF54001">
    <property type="entry name" value="Cysteine proteinases"/>
    <property type="match status" value="1"/>
</dbReference>
<feature type="transmembrane region" description="Helical" evidence="1">
    <location>
        <begin position="586"/>
        <end position="604"/>
    </location>
</feature>
<gene>
    <name evidence="4" type="ORF">COY29_03535</name>
</gene>
<dbReference type="InterPro" id="IPR038765">
    <property type="entry name" value="Papain-like_cys_pep_sf"/>
</dbReference>
<keyword evidence="2" id="KW-0732">Signal</keyword>
<reference evidence="5" key="1">
    <citation type="submission" date="2017-09" db="EMBL/GenBank/DDBJ databases">
        <title>Depth-based differentiation of microbial function through sediment-hosted aquifers and enrichment of novel symbionts in the deep terrestrial subsurface.</title>
        <authorList>
            <person name="Probst A.J."/>
            <person name="Ladd B."/>
            <person name="Jarett J.K."/>
            <person name="Geller-Mcgrath D.E."/>
            <person name="Sieber C.M.K."/>
            <person name="Emerson J.B."/>
            <person name="Anantharaman K."/>
            <person name="Thomas B.C."/>
            <person name="Malmstrom R."/>
            <person name="Stieglmeier M."/>
            <person name="Klingl A."/>
            <person name="Woyke T."/>
            <person name="Ryan C.M."/>
            <person name="Banfield J.F."/>
        </authorList>
    </citation>
    <scope>NUCLEOTIDE SEQUENCE [LARGE SCALE GENOMIC DNA]</scope>
</reference>
<dbReference type="Gene3D" id="3.10.620.30">
    <property type="match status" value="1"/>
</dbReference>
<evidence type="ECO:0000256" key="1">
    <source>
        <dbReference type="SAM" id="Phobius"/>
    </source>
</evidence>
<dbReference type="SMART" id="SM00460">
    <property type="entry name" value="TGc"/>
    <property type="match status" value="1"/>
</dbReference>
<organism evidence="4 5">
    <name type="scientific">Candidatus Woesebacteria bacterium CG_4_10_14_0_2_um_filter_39_14</name>
    <dbReference type="NCBI Taxonomy" id="1975054"/>
    <lineage>
        <taxon>Bacteria</taxon>
        <taxon>Candidatus Woeseibacteriota</taxon>
    </lineage>
</organism>
<feature type="signal peptide" evidence="2">
    <location>
        <begin position="1"/>
        <end position="27"/>
    </location>
</feature>
<feature type="domain" description="Transglutaminase-like" evidence="3">
    <location>
        <begin position="352"/>
        <end position="423"/>
    </location>
</feature>
<evidence type="ECO:0000313" key="4">
    <source>
        <dbReference type="EMBL" id="PIZ48529.1"/>
    </source>
</evidence>
<dbReference type="AlphaFoldDB" id="A0A2M7TMH5"/>
<dbReference type="Proteomes" id="UP000229753">
    <property type="component" value="Unassembled WGS sequence"/>
</dbReference>
<dbReference type="PROSITE" id="PS51257">
    <property type="entry name" value="PROKAR_LIPOPROTEIN"/>
    <property type="match status" value="1"/>
</dbReference>
<evidence type="ECO:0000313" key="5">
    <source>
        <dbReference type="Proteomes" id="UP000229753"/>
    </source>
</evidence>
<accession>A0A2M7TMH5</accession>
<dbReference type="Pfam" id="PF01841">
    <property type="entry name" value="Transglut_core"/>
    <property type="match status" value="1"/>
</dbReference>
<dbReference type="InterPro" id="IPR002931">
    <property type="entry name" value="Transglutaminase-like"/>
</dbReference>
<keyword evidence="1" id="KW-0812">Transmembrane</keyword>
<feature type="chain" id="PRO_5014624050" description="Transglutaminase-like domain-containing protein" evidence="2">
    <location>
        <begin position="28"/>
        <end position="608"/>
    </location>
</feature>